<dbReference type="AlphaFoldDB" id="A0A7Y6TZ32"/>
<dbReference type="InterPro" id="IPR002878">
    <property type="entry name" value="ChsH2_C"/>
</dbReference>
<dbReference type="Pfam" id="PF01796">
    <property type="entry name" value="OB_ChsH2_C"/>
    <property type="match status" value="1"/>
</dbReference>
<dbReference type="InterPro" id="IPR052513">
    <property type="entry name" value="Thioester_dehydratase-like"/>
</dbReference>
<proteinExistence type="predicted"/>
<comment type="caution">
    <text evidence="2">The sequence shown here is derived from an EMBL/GenBank/DDBJ whole genome shotgun (WGS) entry which is preliminary data.</text>
</comment>
<dbReference type="SUPFAM" id="SSF50249">
    <property type="entry name" value="Nucleic acid-binding proteins"/>
    <property type="match status" value="1"/>
</dbReference>
<keyword evidence="3" id="KW-1185">Reference proteome</keyword>
<dbReference type="PANTHER" id="PTHR34075">
    <property type="entry name" value="BLR3430 PROTEIN"/>
    <property type="match status" value="1"/>
</dbReference>
<gene>
    <name evidence="2" type="ORF">HQN59_24295</name>
</gene>
<feature type="domain" description="ChsH2 C-terminal OB-fold" evidence="1">
    <location>
        <begin position="52"/>
        <end position="107"/>
    </location>
</feature>
<dbReference type="Proteomes" id="UP000529637">
    <property type="component" value="Unassembled WGS sequence"/>
</dbReference>
<evidence type="ECO:0000313" key="2">
    <source>
        <dbReference type="EMBL" id="NUZ08869.1"/>
    </source>
</evidence>
<name>A0A7Y6TZ32_9BURK</name>
<accession>A0A7Y6TZ32</accession>
<organism evidence="2 3">
    <name type="scientific">Piscinibacter koreensis</name>
    <dbReference type="NCBI Taxonomy" id="2742824"/>
    <lineage>
        <taxon>Bacteria</taxon>
        <taxon>Pseudomonadati</taxon>
        <taxon>Pseudomonadota</taxon>
        <taxon>Betaproteobacteria</taxon>
        <taxon>Burkholderiales</taxon>
        <taxon>Sphaerotilaceae</taxon>
        <taxon>Piscinibacter</taxon>
    </lineage>
</organism>
<protein>
    <submittedName>
        <fullName evidence="2">OB-fold domain-containing protein</fullName>
    </submittedName>
</protein>
<dbReference type="RefSeq" id="WP_176071724.1">
    <property type="nucleotide sequence ID" value="NZ_JABWMJ010000018.1"/>
</dbReference>
<sequence length="133" mass="14407">MGEYEPLQASPYATYAGYLRQGRLAYQIAANGQVVFFPRVAAPGSGNTQLEWRVSRGLGTVYATTAMYARGEPPLNLALIDMDEGFRLMSRVEGPDAAQVRIGQRVQFHAGTPATEGADSFPLFTPLEEVAHG</sequence>
<evidence type="ECO:0000313" key="3">
    <source>
        <dbReference type="Proteomes" id="UP000529637"/>
    </source>
</evidence>
<reference evidence="2 3" key="1">
    <citation type="submission" date="2020-06" db="EMBL/GenBank/DDBJ databases">
        <title>Schlegella sp. ID0723 isolated from air conditioner.</title>
        <authorList>
            <person name="Kim D.Y."/>
            <person name="Kim D.-U."/>
        </authorList>
    </citation>
    <scope>NUCLEOTIDE SEQUENCE [LARGE SCALE GENOMIC DNA]</scope>
    <source>
        <strain evidence="2 3">ID0723</strain>
    </source>
</reference>
<dbReference type="PANTHER" id="PTHR34075:SF5">
    <property type="entry name" value="BLR3430 PROTEIN"/>
    <property type="match status" value="1"/>
</dbReference>
<dbReference type="EMBL" id="JABWMJ010000018">
    <property type="protein sequence ID" value="NUZ08869.1"/>
    <property type="molecule type" value="Genomic_DNA"/>
</dbReference>
<evidence type="ECO:0000259" key="1">
    <source>
        <dbReference type="Pfam" id="PF01796"/>
    </source>
</evidence>
<dbReference type="InterPro" id="IPR012340">
    <property type="entry name" value="NA-bd_OB-fold"/>
</dbReference>